<dbReference type="EMBL" id="JBBBZM010000084">
    <property type="protein sequence ID" value="KAL0634813.1"/>
    <property type="molecule type" value="Genomic_DNA"/>
</dbReference>
<accession>A0ABR3GFU1</accession>
<evidence type="ECO:0000259" key="1">
    <source>
        <dbReference type="PROSITE" id="PS50181"/>
    </source>
</evidence>
<dbReference type="CDD" id="cd22143">
    <property type="entry name" value="F-box_ScMDM30-like"/>
    <property type="match status" value="1"/>
</dbReference>
<comment type="caution">
    <text evidence="2">The sequence shown here is derived from an EMBL/GenBank/DDBJ whole genome shotgun (WGS) entry which is preliminary data.</text>
</comment>
<reference evidence="2 3" key="1">
    <citation type="submission" date="2024-02" db="EMBL/GenBank/DDBJ databases">
        <title>Discinaceae phylogenomics.</title>
        <authorList>
            <person name="Dirks A.C."/>
            <person name="James T.Y."/>
        </authorList>
    </citation>
    <scope>NUCLEOTIDE SEQUENCE [LARGE SCALE GENOMIC DNA]</scope>
    <source>
        <strain evidence="2 3">ACD0624</strain>
    </source>
</reference>
<dbReference type="Proteomes" id="UP001447188">
    <property type="component" value="Unassembled WGS sequence"/>
</dbReference>
<feature type="domain" description="F-box" evidence="1">
    <location>
        <begin position="1"/>
        <end position="46"/>
    </location>
</feature>
<dbReference type="Pfam" id="PF12937">
    <property type="entry name" value="F-box-like"/>
    <property type="match status" value="1"/>
</dbReference>
<organism evidence="2 3">
    <name type="scientific">Discina gigas</name>
    <dbReference type="NCBI Taxonomy" id="1032678"/>
    <lineage>
        <taxon>Eukaryota</taxon>
        <taxon>Fungi</taxon>
        <taxon>Dikarya</taxon>
        <taxon>Ascomycota</taxon>
        <taxon>Pezizomycotina</taxon>
        <taxon>Pezizomycetes</taxon>
        <taxon>Pezizales</taxon>
        <taxon>Discinaceae</taxon>
        <taxon>Discina</taxon>
    </lineage>
</organism>
<evidence type="ECO:0000313" key="3">
    <source>
        <dbReference type="Proteomes" id="UP001447188"/>
    </source>
</evidence>
<dbReference type="InterPro" id="IPR036047">
    <property type="entry name" value="F-box-like_dom_sf"/>
</dbReference>
<sequence length="405" mass="45917">MAFLDNLPNELFGQIFSHLNCQDLVLACQVSRRFNTLAEPYLYRVTSVQTSRVYLLLRTLLSRPMLGNHVRHLNFMRLGGFASFPTAQPDVALLTAGAERFGIKQPTGSEAAELLLLLHLLPSLDILYNSLGYDPNMLAGFLGDQDFHSDALPVGLQSLRELHCDYEFNVSRKNLRKIMQLPLLRVLRVTMEDDTGVEGVEIDKWTGSSAVTDLAITSSYVTTRQLKTILMIPQAAVRFSFSAHRALAFGDFDASRIWRALGLHRQTLQYVQLQIDDNEYENFDDDVYESFDDGVVEHTAISSLRHWPVLRTIDCSISRLLGYGREKAVMRLVDLLPMSIRELVLDGDEFWMEGEVIDELVHLMEMKEVAGLDYLRVVEVPEGMGQDIRLREAFEAVGVELKTFP</sequence>
<keyword evidence="3" id="KW-1185">Reference proteome</keyword>
<evidence type="ECO:0000313" key="2">
    <source>
        <dbReference type="EMBL" id="KAL0634813.1"/>
    </source>
</evidence>
<protein>
    <recommendedName>
        <fullName evidence="1">F-box domain-containing protein</fullName>
    </recommendedName>
</protein>
<proteinExistence type="predicted"/>
<dbReference type="InterPro" id="IPR001810">
    <property type="entry name" value="F-box_dom"/>
</dbReference>
<dbReference type="Gene3D" id="1.20.1280.50">
    <property type="match status" value="1"/>
</dbReference>
<dbReference type="PROSITE" id="PS50181">
    <property type="entry name" value="FBOX"/>
    <property type="match status" value="1"/>
</dbReference>
<dbReference type="SUPFAM" id="SSF81383">
    <property type="entry name" value="F-box domain"/>
    <property type="match status" value="1"/>
</dbReference>
<gene>
    <name evidence="2" type="ORF">Q9L58_006246</name>
</gene>
<dbReference type="SMART" id="SM00256">
    <property type="entry name" value="FBOX"/>
    <property type="match status" value="1"/>
</dbReference>
<name>A0ABR3GFU1_9PEZI</name>